<sequence>MPTTSPTEPATERFIDLSRARRIWAIAAVHGAADRLAELHDAIGARFESGDRVVYLGDLMGGGDVRATLTEALRFRRLVLAQPPLYLPEDVVYLRGRQEEMWHKLLQIHFAPKPKELLRWMLGRGVEATLRAYGGDPEQGFAAANEGMLALTRWTGRLKAAMQAAPGHQVWFSSLRRYAHTGPGGVLFVHAGLDPARPLADQRDAFWWESGTFSRAAAGYNGFARIVRGHDPDGGGWSEDGITLTIDGGCGRDGPLIAACLAPDGVLLDRLEA</sequence>
<dbReference type="GO" id="GO:0005737">
    <property type="term" value="C:cytoplasm"/>
    <property type="evidence" value="ECO:0007669"/>
    <property type="project" value="TreeGrafter"/>
</dbReference>
<proteinExistence type="predicted"/>
<dbReference type="RefSeq" id="WP_189995416.1">
    <property type="nucleotide sequence ID" value="NZ_BMZS01000016.1"/>
</dbReference>
<dbReference type="Proteomes" id="UP000630353">
    <property type="component" value="Unassembled WGS sequence"/>
</dbReference>
<dbReference type="PANTHER" id="PTHR42850">
    <property type="entry name" value="METALLOPHOSPHOESTERASE"/>
    <property type="match status" value="1"/>
</dbReference>
<reference evidence="1" key="2">
    <citation type="submission" date="2020-09" db="EMBL/GenBank/DDBJ databases">
        <authorList>
            <person name="Sun Q."/>
            <person name="Kim S."/>
        </authorList>
    </citation>
    <scope>NUCLEOTIDE SEQUENCE</scope>
    <source>
        <strain evidence="1">KCTC 42651</strain>
    </source>
</reference>
<protein>
    <submittedName>
        <fullName evidence="1">Metallophosphoesterase</fullName>
    </submittedName>
</protein>
<name>A0A918XYC9_9PROT</name>
<dbReference type="SUPFAM" id="SSF56300">
    <property type="entry name" value="Metallo-dependent phosphatases"/>
    <property type="match status" value="1"/>
</dbReference>
<evidence type="ECO:0000313" key="2">
    <source>
        <dbReference type="Proteomes" id="UP000630353"/>
    </source>
</evidence>
<dbReference type="Gene3D" id="3.60.21.10">
    <property type="match status" value="1"/>
</dbReference>
<evidence type="ECO:0000313" key="1">
    <source>
        <dbReference type="EMBL" id="GHD63098.1"/>
    </source>
</evidence>
<comment type="caution">
    <text evidence="1">The sequence shown here is derived from an EMBL/GenBank/DDBJ whole genome shotgun (WGS) entry which is preliminary data.</text>
</comment>
<dbReference type="EMBL" id="BMZS01000016">
    <property type="protein sequence ID" value="GHD63098.1"/>
    <property type="molecule type" value="Genomic_DNA"/>
</dbReference>
<gene>
    <name evidence="1" type="ORF">GCM10017083_52740</name>
</gene>
<reference evidence="1" key="1">
    <citation type="journal article" date="2014" name="Int. J. Syst. Evol. Microbiol.">
        <title>Complete genome sequence of Corynebacterium casei LMG S-19264T (=DSM 44701T), isolated from a smear-ripened cheese.</title>
        <authorList>
            <consortium name="US DOE Joint Genome Institute (JGI-PGF)"/>
            <person name="Walter F."/>
            <person name="Albersmeier A."/>
            <person name="Kalinowski J."/>
            <person name="Ruckert C."/>
        </authorList>
    </citation>
    <scope>NUCLEOTIDE SEQUENCE</scope>
    <source>
        <strain evidence="1">KCTC 42651</strain>
    </source>
</reference>
<accession>A0A918XYC9</accession>
<dbReference type="InterPro" id="IPR029052">
    <property type="entry name" value="Metallo-depent_PP-like"/>
</dbReference>
<dbReference type="InterPro" id="IPR050126">
    <property type="entry name" value="Ap4A_hydrolase"/>
</dbReference>
<dbReference type="PANTHER" id="PTHR42850:SF4">
    <property type="entry name" value="ZINC-DEPENDENT ENDOPOLYPHOSPHATASE"/>
    <property type="match status" value="1"/>
</dbReference>
<organism evidence="1 2">
    <name type="scientific">Thalassobaculum fulvum</name>
    <dbReference type="NCBI Taxonomy" id="1633335"/>
    <lineage>
        <taxon>Bacteria</taxon>
        <taxon>Pseudomonadati</taxon>
        <taxon>Pseudomonadota</taxon>
        <taxon>Alphaproteobacteria</taxon>
        <taxon>Rhodospirillales</taxon>
        <taxon>Thalassobaculaceae</taxon>
        <taxon>Thalassobaculum</taxon>
    </lineage>
</organism>
<dbReference type="GO" id="GO:0016791">
    <property type="term" value="F:phosphatase activity"/>
    <property type="evidence" value="ECO:0007669"/>
    <property type="project" value="TreeGrafter"/>
</dbReference>
<dbReference type="AlphaFoldDB" id="A0A918XYC9"/>
<keyword evidence="2" id="KW-1185">Reference proteome</keyword>